<proteinExistence type="predicted"/>
<evidence type="ECO:0000259" key="2">
    <source>
        <dbReference type="Pfam" id="PF12804"/>
    </source>
</evidence>
<keyword evidence="1" id="KW-0460">Magnesium</keyword>
<dbReference type="Gene3D" id="3.90.550.10">
    <property type="entry name" value="Spore Coat Polysaccharide Biosynthesis Protein SpsA, Chain A"/>
    <property type="match status" value="1"/>
</dbReference>
<keyword evidence="4" id="KW-1185">Reference proteome</keyword>
<evidence type="ECO:0000256" key="1">
    <source>
        <dbReference type="ARBA" id="ARBA00022842"/>
    </source>
</evidence>
<dbReference type="GO" id="GO:0016779">
    <property type="term" value="F:nucleotidyltransferase activity"/>
    <property type="evidence" value="ECO:0007669"/>
    <property type="project" value="UniProtKB-ARBA"/>
</dbReference>
<sequence length="190" mass="19708">MEGTAHPPKRTGLLLAAGASRRFGPEDKLLAPFAGRPLLSHAAAAMRAAALDRRIAVVSSAETAALLDGFEVIRIAQGEQSDSLRAGIAAAGTPDRLLIALGDMPLVSAELLDRVIAACTDDHASAGREANGPPMPPACFPASWLPRLAELTGDQGAGRLLRDLPAGQIIDASGQLPDIDTPEALRKLSR</sequence>
<dbReference type="EMBL" id="CP025430">
    <property type="protein sequence ID" value="AUH63213.1"/>
    <property type="molecule type" value="Genomic_DNA"/>
</dbReference>
<protein>
    <submittedName>
        <fullName evidence="3">Nucleotidyltransferase family protein</fullName>
    </submittedName>
</protein>
<feature type="domain" description="MobA-like NTP transferase" evidence="2">
    <location>
        <begin position="12"/>
        <end position="164"/>
    </location>
</feature>
<name>A0A2H5EVA6_9RHOB</name>
<dbReference type="SUPFAM" id="SSF53448">
    <property type="entry name" value="Nucleotide-diphospho-sugar transferases"/>
    <property type="match status" value="1"/>
</dbReference>
<organism evidence="3 4">
    <name type="scientific">Paracoccus zhejiangensis</name>
    <dbReference type="NCBI Taxonomy" id="1077935"/>
    <lineage>
        <taxon>Bacteria</taxon>
        <taxon>Pseudomonadati</taxon>
        <taxon>Pseudomonadota</taxon>
        <taxon>Alphaproteobacteria</taxon>
        <taxon>Rhodobacterales</taxon>
        <taxon>Paracoccaceae</taxon>
        <taxon>Paracoccus</taxon>
    </lineage>
</organism>
<dbReference type="InterPro" id="IPR025877">
    <property type="entry name" value="MobA-like_NTP_Trfase"/>
</dbReference>
<dbReference type="AlphaFoldDB" id="A0A2H5EVA6"/>
<dbReference type="KEGG" id="pzh:CX676_02785"/>
<dbReference type="InterPro" id="IPR029044">
    <property type="entry name" value="Nucleotide-diphossugar_trans"/>
</dbReference>
<dbReference type="Pfam" id="PF12804">
    <property type="entry name" value="NTP_transf_3"/>
    <property type="match status" value="1"/>
</dbReference>
<evidence type="ECO:0000313" key="3">
    <source>
        <dbReference type="EMBL" id="AUH63213.1"/>
    </source>
</evidence>
<evidence type="ECO:0000313" key="4">
    <source>
        <dbReference type="Proteomes" id="UP000234530"/>
    </source>
</evidence>
<dbReference type="PANTHER" id="PTHR43777:SF1">
    <property type="entry name" value="MOLYBDENUM COFACTOR CYTIDYLYLTRANSFERASE"/>
    <property type="match status" value="1"/>
</dbReference>
<reference evidence="3 4" key="1">
    <citation type="journal article" date="2013" name="Antonie Van Leeuwenhoek">
        <title>Paracoccus zhejiangensis sp. nov., isolated from activated sludge in wastewater-treatment system.</title>
        <authorList>
            <person name="Wu Z.G."/>
            <person name="Zhang D.F."/>
            <person name="Liu Y.L."/>
            <person name="Wang F."/>
            <person name="Jiang X."/>
            <person name="Li C."/>
            <person name="Li S.P."/>
            <person name="Hong Q."/>
            <person name="Li W.J."/>
        </authorList>
    </citation>
    <scope>NUCLEOTIDE SEQUENCE [LARGE SCALE GENOMIC DNA]</scope>
    <source>
        <strain evidence="3 4">J6</strain>
    </source>
</reference>
<accession>A0A2H5EVA6</accession>
<dbReference type="Proteomes" id="UP000234530">
    <property type="component" value="Chromosome"/>
</dbReference>
<keyword evidence="3" id="KW-0808">Transferase</keyword>
<gene>
    <name evidence="3" type="ORF">CX676_02785</name>
</gene>
<dbReference type="PANTHER" id="PTHR43777">
    <property type="entry name" value="MOLYBDENUM COFACTOR CYTIDYLYLTRANSFERASE"/>
    <property type="match status" value="1"/>
</dbReference>
<dbReference type="CDD" id="cd04182">
    <property type="entry name" value="GT_2_like_f"/>
    <property type="match status" value="1"/>
</dbReference>